<name>A0A4Q7YR26_9BACT</name>
<evidence type="ECO:0000256" key="1">
    <source>
        <dbReference type="SAM" id="MobiDB-lite"/>
    </source>
</evidence>
<evidence type="ECO:0000313" key="3">
    <source>
        <dbReference type="Proteomes" id="UP000292958"/>
    </source>
</evidence>
<feature type="region of interest" description="Disordered" evidence="1">
    <location>
        <begin position="132"/>
        <end position="154"/>
    </location>
</feature>
<reference evidence="2 3" key="1">
    <citation type="submission" date="2019-02" db="EMBL/GenBank/DDBJ databases">
        <title>Genomic Encyclopedia of Archaeal and Bacterial Type Strains, Phase II (KMG-II): from individual species to whole genera.</title>
        <authorList>
            <person name="Goeker M."/>
        </authorList>
    </citation>
    <scope>NUCLEOTIDE SEQUENCE [LARGE SCALE GENOMIC DNA]</scope>
    <source>
        <strain evidence="2 3">DSM 18101</strain>
    </source>
</reference>
<accession>A0A4Q7YR26</accession>
<evidence type="ECO:0000313" key="2">
    <source>
        <dbReference type="EMBL" id="RZU39363.1"/>
    </source>
</evidence>
<gene>
    <name evidence="2" type="ORF">BDD14_0739</name>
</gene>
<dbReference type="Proteomes" id="UP000292958">
    <property type="component" value="Unassembled WGS sequence"/>
</dbReference>
<proteinExistence type="predicted"/>
<dbReference type="EMBL" id="SHKW01000001">
    <property type="protein sequence ID" value="RZU39363.1"/>
    <property type="molecule type" value="Genomic_DNA"/>
</dbReference>
<dbReference type="AlphaFoldDB" id="A0A4Q7YR26"/>
<organism evidence="2 3">
    <name type="scientific">Edaphobacter modestus</name>
    <dbReference type="NCBI Taxonomy" id="388466"/>
    <lineage>
        <taxon>Bacteria</taxon>
        <taxon>Pseudomonadati</taxon>
        <taxon>Acidobacteriota</taxon>
        <taxon>Terriglobia</taxon>
        <taxon>Terriglobales</taxon>
        <taxon>Acidobacteriaceae</taxon>
        <taxon>Edaphobacter</taxon>
    </lineage>
</organism>
<dbReference type="OrthoDB" id="9798407at2"/>
<sequence length="171" mass="18429">MITPITRRTFMRAGAANFVGVTIANSLTSPLWAEPLVTYPGIQLYTIDKELKADVDGTLKTIHTIGYNEVEGAGFAGLSAKQFRVALDNAGLKCNSTHFFNFGDGNPSVIFDQANTLGVRYVVSSFLGKFGNGTGGRGRSRRIQGDGGVLQPTGHVRKEDWPSACLSQPQY</sequence>
<dbReference type="RefSeq" id="WP_130417583.1">
    <property type="nucleotide sequence ID" value="NZ_SHKW01000001.1"/>
</dbReference>
<dbReference type="SUPFAM" id="SSF51658">
    <property type="entry name" value="Xylose isomerase-like"/>
    <property type="match status" value="1"/>
</dbReference>
<dbReference type="Gene3D" id="3.20.20.150">
    <property type="entry name" value="Divalent-metal-dependent TIM barrel enzymes"/>
    <property type="match status" value="1"/>
</dbReference>
<dbReference type="InterPro" id="IPR036237">
    <property type="entry name" value="Xyl_isomerase-like_sf"/>
</dbReference>
<comment type="caution">
    <text evidence="2">The sequence shown here is derived from an EMBL/GenBank/DDBJ whole genome shotgun (WGS) entry which is preliminary data.</text>
</comment>
<dbReference type="PROSITE" id="PS51318">
    <property type="entry name" value="TAT"/>
    <property type="match status" value="1"/>
</dbReference>
<dbReference type="InterPro" id="IPR006311">
    <property type="entry name" value="TAT_signal"/>
</dbReference>
<protein>
    <submittedName>
        <fullName evidence="2">Uncharacterized protein</fullName>
    </submittedName>
</protein>
<keyword evidence="3" id="KW-1185">Reference proteome</keyword>